<evidence type="ECO:0000313" key="1">
    <source>
        <dbReference type="EMBL" id="KAL3715241.1"/>
    </source>
</evidence>
<gene>
    <name evidence="1" type="ORF">ACJRO7_007040</name>
</gene>
<protein>
    <submittedName>
        <fullName evidence="1">Uncharacterized protein</fullName>
    </submittedName>
</protein>
<dbReference type="Proteomes" id="UP001634007">
    <property type="component" value="Unassembled WGS sequence"/>
</dbReference>
<sequence length="116" mass="13625">MLRADKLKHRFAEVILKAKLLQHDKADIQETLVCRPAIRSGILQQRSLAKTELRKELERKREAARTKVRSMKRTADLADNLDALKELKRLLGRSPWVMDVFHGVRRENRWRNSGRS</sequence>
<keyword evidence="2" id="KW-1185">Reference proteome</keyword>
<name>A0ABD3IP25_EUCGL</name>
<reference evidence="1 2" key="1">
    <citation type="submission" date="2024-11" db="EMBL/GenBank/DDBJ databases">
        <title>Chromosome-level genome assembly of Eucalyptus globulus Labill. provides insights into its genome evolution.</title>
        <authorList>
            <person name="Li X."/>
        </authorList>
    </citation>
    <scope>NUCLEOTIDE SEQUENCE [LARGE SCALE GENOMIC DNA]</scope>
    <source>
        <strain evidence="1">CL2024</strain>
        <tissue evidence="1">Fresh tender leaves</tissue>
    </source>
</reference>
<dbReference type="EMBL" id="JBJKBG010000011">
    <property type="protein sequence ID" value="KAL3715241.1"/>
    <property type="molecule type" value="Genomic_DNA"/>
</dbReference>
<evidence type="ECO:0000313" key="2">
    <source>
        <dbReference type="Proteomes" id="UP001634007"/>
    </source>
</evidence>
<organism evidence="1 2">
    <name type="scientific">Eucalyptus globulus</name>
    <name type="common">Tasmanian blue gum</name>
    <dbReference type="NCBI Taxonomy" id="34317"/>
    <lineage>
        <taxon>Eukaryota</taxon>
        <taxon>Viridiplantae</taxon>
        <taxon>Streptophyta</taxon>
        <taxon>Embryophyta</taxon>
        <taxon>Tracheophyta</taxon>
        <taxon>Spermatophyta</taxon>
        <taxon>Magnoliopsida</taxon>
        <taxon>eudicotyledons</taxon>
        <taxon>Gunneridae</taxon>
        <taxon>Pentapetalae</taxon>
        <taxon>rosids</taxon>
        <taxon>malvids</taxon>
        <taxon>Myrtales</taxon>
        <taxon>Myrtaceae</taxon>
        <taxon>Myrtoideae</taxon>
        <taxon>Eucalypteae</taxon>
        <taxon>Eucalyptus</taxon>
    </lineage>
</organism>
<accession>A0ABD3IP25</accession>
<dbReference type="AlphaFoldDB" id="A0ABD3IP25"/>
<comment type="caution">
    <text evidence="1">The sequence shown here is derived from an EMBL/GenBank/DDBJ whole genome shotgun (WGS) entry which is preliminary data.</text>
</comment>
<proteinExistence type="predicted"/>